<dbReference type="InterPro" id="IPR000160">
    <property type="entry name" value="GGDEF_dom"/>
</dbReference>
<dbReference type="Gene3D" id="3.20.20.450">
    <property type="entry name" value="EAL domain"/>
    <property type="match status" value="1"/>
</dbReference>
<dbReference type="InterPro" id="IPR029016">
    <property type="entry name" value="GAF-like_dom_sf"/>
</dbReference>
<protein>
    <recommendedName>
        <fullName evidence="5">Diguanylate cyclase</fullName>
    </recommendedName>
</protein>
<accession>A0A917UWD2</accession>
<dbReference type="SMART" id="SM00065">
    <property type="entry name" value="GAF"/>
    <property type="match status" value="1"/>
</dbReference>
<name>A0A917UWD2_9DEIO</name>
<dbReference type="SUPFAM" id="SSF55781">
    <property type="entry name" value="GAF domain-like"/>
    <property type="match status" value="1"/>
</dbReference>
<dbReference type="AlphaFoldDB" id="A0A917UWD2"/>
<evidence type="ECO:0000313" key="3">
    <source>
        <dbReference type="EMBL" id="GGJ90085.1"/>
    </source>
</evidence>
<dbReference type="Pfam" id="PF00563">
    <property type="entry name" value="EAL"/>
    <property type="match status" value="1"/>
</dbReference>
<evidence type="ECO:0008006" key="5">
    <source>
        <dbReference type="Google" id="ProtNLM"/>
    </source>
</evidence>
<dbReference type="InterPro" id="IPR035965">
    <property type="entry name" value="PAS-like_dom_sf"/>
</dbReference>
<keyword evidence="4" id="KW-1185">Reference proteome</keyword>
<dbReference type="RefSeq" id="WP_188964852.1">
    <property type="nucleotide sequence ID" value="NZ_BMOE01000027.1"/>
</dbReference>
<organism evidence="3 4">
    <name type="scientific">Deinococcus aquiradiocola</name>
    <dbReference type="NCBI Taxonomy" id="393059"/>
    <lineage>
        <taxon>Bacteria</taxon>
        <taxon>Thermotogati</taxon>
        <taxon>Deinococcota</taxon>
        <taxon>Deinococci</taxon>
        <taxon>Deinococcales</taxon>
        <taxon>Deinococcaceae</taxon>
        <taxon>Deinococcus</taxon>
    </lineage>
</organism>
<dbReference type="Pfam" id="PF08448">
    <property type="entry name" value="PAS_4"/>
    <property type="match status" value="1"/>
</dbReference>
<dbReference type="CDD" id="cd01948">
    <property type="entry name" value="EAL"/>
    <property type="match status" value="1"/>
</dbReference>
<dbReference type="SUPFAM" id="SSF141868">
    <property type="entry name" value="EAL domain-like"/>
    <property type="match status" value="1"/>
</dbReference>
<feature type="domain" description="EAL" evidence="1">
    <location>
        <begin position="732"/>
        <end position="987"/>
    </location>
</feature>
<dbReference type="PANTHER" id="PTHR44757:SF2">
    <property type="entry name" value="BIOFILM ARCHITECTURE MAINTENANCE PROTEIN MBAA"/>
    <property type="match status" value="1"/>
</dbReference>
<evidence type="ECO:0000259" key="2">
    <source>
        <dbReference type="PROSITE" id="PS50887"/>
    </source>
</evidence>
<proteinExistence type="predicted"/>
<evidence type="ECO:0000259" key="1">
    <source>
        <dbReference type="PROSITE" id="PS50883"/>
    </source>
</evidence>
<dbReference type="Gene3D" id="3.30.450.20">
    <property type="entry name" value="PAS domain"/>
    <property type="match status" value="2"/>
</dbReference>
<dbReference type="InterPro" id="IPR001633">
    <property type="entry name" value="EAL_dom"/>
</dbReference>
<dbReference type="Pfam" id="PF00990">
    <property type="entry name" value="GGDEF"/>
    <property type="match status" value="1"/>
</dbReference>
<reference evidence="3" key="2">
    <citation type="submission" date="2020-09" db="EMBL/GenBank/DDBJ databases">
        <authorList>
            <person name="Sun Q."/>
            <person name="Ohkuma M."/>
        </authorList>
    </citation>
    <scope>NUCLEOTIDE SEQUENCE</scope>
    <source>
        <strain evidence="3">JCM 14371</strain>
    </source>
</reference>
<dbReference type="PROSITE" id="PS50887">
    <property type="entry name" value="GGDEF"/>
    <property type="match status" value="1"/>
</dbReference>
<dbReference type="NCBIfam" id="TIGR00254">
    <property type="entry name" value="GGDEF"/>
    <property type="match status" value="1"/>
</dbReference>
<evidence type="ECO:0000313" key="4">
    <source>
        <dbReference type="Proteomes" id="UP000635726"/>
    </source>
</evidence>
<dbReference type="SUPFAM" id="SSF55073">
    <property type="entry name" value="Nucleotide cyclase"/>
    <property type="match status" value="1"/>
</dbReference>
<dbReference type="SUPFAM" id="SSF55785">
    <property type="entry name" value="PYP-like sensor domain (PAS domain)"/>
    <property type="match status" value="1"/>
</dbReference>
<comment type="caution">
    <text evidence="3">The sequence shown here is derived from an EMBL/GenBank/DDBJ whole genome shotgun (WGS) entry which is preliminary data.</text>
</comment>
<sequence>MTSGPQVVAGTVPVPGLLAVLGGRGELLAVSEALQRLLSAGRVPFELPVDGLLPWLPDPDTGPPDTAGPDDPVAARQTERVLLRDAQGFTRGALLTRVPLPDQGVTFCVLHLAPGAAAGDTAVPDAAQLVQLLYQLPVAAVAVNRQGQLVYANAQAIRNAQVTEPGHRRLLGLNDREVSERLGKDLEQARRREENLRRALQDGVSVRWVDQVAVPGLPPEYWRRSFAPVLNTDGTSDLVLGVGIEVTGELHRSAELELLGHVVQNTSEAVLIVDRTELVEDSRIIFANRVARRLLAGTGGPLVGRSLLETVVPLLTPAQQARFFELLRAGRGSSGPVLYARGTIAERCLEVTVMPGGARTSRETHSHTSVAVRDVTAVHRAQVLEGGRARSFRLALDGAPMPEVLGSLVETLEGQLPGMLGSVMLLRGDRLSCAAAPQLPQELVQRIEGRQVGPGNGPCALAVHLDRTIVSADVQHDGRFQADWALARAFGIRSVWSVPFRGKGGEVLGTFALYSQACREPRPAQLAVMEQLARLVAILLESRQASERMERVAYHDTLTGLPNRSAFLQALEDHTRSGEGLPVPVPGADGRQWAVGLIDLTDFRHVNEAYGQVAGNRLLHLLAGRLQEAVPDGTMVARLGGDEFGVLLPTGGNPDVLGPLSGALQGVIGTPFQVGEQEVTLRAAIGWSLYPELALDPVTLLSQADTAMYTARHEGQEYRLYSHHGQDWNLSPTTLRAALQDALAGEQMHVAYQPLVGRDGRVRSFEALLRWTHPQYGNIGPDQFIPVAETSGLIRHLGGWVLEQSMRAALTWPSDVLVSVNISGRQFEHPGFAGVVADALARTGLPSARLELELTESALMIGSERAMHTLAQLDALGVRVALDDYGVGYSNLMRLYTLPISTIKLDRSFSRDLHSAADTGLAGASAAIIRNVVGLAHDLGLEVVVEGIETPAQLQAVLALGCDTVQGYLYSRPLPADAALAWLQRAGTGTDDT</sequence>
<reference evidence="3" key="1">
    <citation type="journal article" date="2014" name="Int. J. Syst. Evol. Microbiol.">
        <title>Complete genome sequence of Corynebacterium casei LMG S-19264T (=DSM 44701T), isolated from a smear-ripened cheese.</title>
        <authorList>
            <consortium name="US DOE Joint Genome Institute (JGI-PGF)"/>
            <person name="Walter F."/>
            <person name="Albersmeier A."/>
            <person name="Kalinowski J."/>
            <person name="Ruckert C."/>
        </authorList>
    </citation>
    <scope>NUCLEOTIDE SEQUENCE</scope>
    <source>
        <strain evidence="3">JCM 14371</strain>
    </source>
</reference>
<feature type="domain" description="GGDEF" evidence="2">
    <location>
        <begin position="591"/>
        <end position="724"/>
    </location>
</feature>
<dbReference type="Proteomes" id="UP000635726">
    <property type="component" value="Unassembled WGS sequence"/>
</dbReference>
<dbReference type="SMART" id="SM00091">
    <property type="entry name" value="PAS"/>
    <property type="match status" value="2"/>
</dbReference>
<dbReference type="SMART" id="SM00052">
    <property type="entry name" value="EAL"/>
    <property type="match status" value="1"/>
</dbReference>
<dbReference type="InterPro" id="IPR000014">
    <property type="entry name" value="PAS"/>
</dbReference>
<dbReference type="InterPro" id="IPR029787">
    <property type="entry name" value="Nucleotide_cyclase"/>
</dbReference>
<dbReference type="PANTHER" id="PTHR44757">
    <property type="entry name" value="DIGUANYLATE CYCLASE DGCP"/>
    <property type="match status" value="1"/>
</dbReference>
<dbReference type="Gene3D" id="3.30.70.270">
    <property type="match status" value="1"/>
</dbReference>
<gene>
    <name evidence="3" type="ORF">GCM10008939_37530</name>
</gene>
<dbReference type="InterPro" id="IPR003018">
    <property type="entry name" value="GAF"/>
</dbReference>
<dbReference type="InterPro" id="IPR052155">
    <property type="entry name" value="Biofilm_reg_signaling"/>
</dbReference>
<dbReference type="EMBL" id="BMOE01000027">
    <property type="protein sequence ID" value="GGJ90085.1"/>
    <property type="molecule type" value="Genomic_DNA"/>
</dbReference>
<dbReference type="CDD" id="cd01949">
    <property type="entry name" value="GGDEF"/>
    <property type="match status" value="1"/>
</dbReference>
<dbReference type="InterPro" id="IPR035919">
    <property type="entry name" value="EAL_sf"/>
</dbReference>
<dbReference type="InterPro" id="IPR043128">
    <property type="entry name" value="Rev_trsase/Diguanyl_cyclase"/>
</dbReference>
<dbReference type="Pfam" id="PF13185">
    <property type="entry name" value="GAF_2"/>
    <property type="match status" value="1"/>
</dbReference>
<dbReference type="SMART" id="SM00267">
    <property type="entry name" value="GGDEF"/>
    <property type="match status" value="1"/>
</dbReference>
<dbReference type="Gene3D" id="3.30.450.40">
    <property type="match status" value="1"/>
</dbReference>
<dbReference type="PROSITE" id="PS50883">
    <property type="entry name" value="EAL"/>
    <property type="match status" value="1"/>
</dbReference>
<dbReference type="InterPro" id="IPR013656">
    <property type="entry name" value="PAS_4"/>
</dbReference>
<dbReference type="CDD" id="cd00130">
    <property type="entry name" value="PAS"/>
    <property type="match status" value="1"/>
</dbReference>